<dbReference type="VEuPathDB" id="FungiDB:SDRG_08330"/>
<keyword evidence="2" id="KW-1185">Reference proteome</keyword>
<dbReference type="Proteomes" id="UP000030762">
    <property type="component" value="Unassembled WGS sequence"/>
</dbReference>
<dbReference type="RefSeq" id="XP_008612433.1">
    <property type="nucleotide sequence ID" value="XM_008614211.1"/>
</dbReference>
<accession>T0QHA1</accession>
<organism evidence="1 2">
    <name type="scientific">Saprolegnia diclina (strain VS20)</name>
    <dbReference type="NCBI Taxonomy" id="1156394"/>
    <lineage>
        <taxon>Eukaryota</taxon>
        <taxon>Sar</taxon>
        <taxon>Stramenopiles</taxon>
        <taxon>Oomycota</taxon>
        <taxon>Saprolegniomycetes</taxon>
        <taxon>Saprolegniales</taxon>
        <taxon>Saprolegniaceae</taxon>
        <taxon>Saprolegnia</taxon>
    </lineage>
</organism>
<dbReference type="GeneID" id="19949057"/>
<evidence type="ECO:0000313" key="2">
    <source>
        <dbReference type="Proteomes" id="UP000030762"/>
    </source>
</evidence>
<dbReference type="OMA" id="CAYKSGK"/>
<proteinExistence type="predicted"/>
<protein>
    <submittedName>
        <fullName evidence="1">Uncharacterized protein</fullName>
    </submittedName>
</protein>
<dbReference type="InParanoid" id="T0QHA1"/>
<sequence>MDPVVSPSQRCAYKSGKCTNARTRKLNGGQHSLCAVHREKQNAHQRKSDRKARQRKVMQLAADPFVSSTPFMQMITHMPKAYDAISSPGVPVVKYEPYWTSHVGDQDQQHQHIDVWWTHRRATIVPTSAIAVYSEFPESQYSDAWLSSDEIKPQAQPVRLPSIRELLHPVYARDLFPSHTAA</sequence>
<reference evidence="1 2" key="1">
    <citation type="submission" date="2012-04" db="EMBL/GenBank/DDBJ databases">
        <title>The Genome Sequence of Saprolegnia declina VS20.</title>
        <authorList>
            <consortium name="The Broad Institute Genome Sequencing Platform"/>
            <person name="Russ C."/>
            <person name="Nusbaum C."/>
            <person name="Tyler B."/>
            <person name="van West P."/>
            <person name="Dieguez-Uribeondo J."/>
            <person name="de Bruijn I."/>
            <person name="Tripathy S."/>
            <person name="Jiang R."/>
            <person name="Young S.K."/>
            <person name="Zeng Q."/>
            <person name="Gargeya S."/>
            <person name="Fitzgerald M."/>
            <person name="Haas B."/>
            <person name="Abouelleil A."/>
            <person name="Alvarado L."/>
            <person name="Arachchi H.M."/>
            <person name="Berlin A."/>
            <person name="Chapman S.B."/>
            <person name="Goldberg J."/>
            <person name="Griggs A."/>
            <person name="Gujja S."/>
            <person name="Hansen M."/>
            <person name="Howarth C."/>
            <person name="Imamovic A."/>
            <person name="Larimer J."/>
            <person name="McCowen C."/>
            <person name="Montmayeur A."/>
            <person name="Murphy C."/>
            <person name="Neiman D."/>
            <person name="Pearson M."/>
            <person name="Priest M."/>
            <person name="Roberts A."/>
            <person name="Saif S."/>
            <person name="Shea T."/>
            <person name="Sisk P."/>
            <person name="Sykes S."/>
            <person name="Wortman J."/>
            <person name="Nusbaum C."/>
            <person name="Birren B."/>
        </authorList>
    </citation>
    <scope>NUCLEOTIDE SEQUENCE [LARGE SCALE GENOMIC DNA]</scope>
    <source>
        <strain evidence="1 2">VS20</strain>
    </source>
</reference>
<evidence type="ECO:0000313" key="1">
    <source>
        <dbReference type="EMBL" id="EQC34121.1"/>
    </source>
</evidence>
<gene>
    <name evidence="1" type="ORF">SDRG_08330</name>
</gene>
<dbReference type="OrthoDB" id="79715at2759"/>
<dbReference type="AlphaFoldDB" id="T0QHA1"/>
<name>T0QHA1_SAPDV</name>
<dbReference type="EMBL" id="JH767156">
    <property type="protein sequence ID" value="EQC34121.1"/>
    <property type="molecule type" value="Genomic_DNA"/>
</dbReference>